<evidence type="ECO:0000256" key="9">
    <source>
        <dbReference type="SAM" id="Phobius"/>
    </source>
</evidence>
<evidence type="ECO:0000256" key="4">
    <source>
        <dbReference type="ARBA" id="ARBA00022553"/>
    </source>
</evidence>
<dbReference type="PANTHER" id="PTHR45453">
    <property type="entry name" value="PHOSPHATE REGULON SENSOR PROTEIN PHOR"/>
    <property type="match status" value="1"/>
</dbReference>
<dbReference type="SUPFAM" id="SSF158472">
    <property type="entry name" value="HAMP domain-like"/>
    <property type="match status" value="1"/>
</dbReference>
<dbReference type="PANTHER" id="PTHR45453:SF1">
    <property type="entry name" value="PHOSPHATE REGULON SENSOR PROTEIN PHOR"/>
    <property type="match status" value="1"/>
</dbReference>
<dbReference type="SUPFAM" id="SSF55874">
    <property type="entry name" value="ATPase domain of HSP90 chaperone/DNA topoisomerase II/histidine kinase"/>
    <property type="match status" value="1"/>
</dbReference>
<dbReference type="SUPFAM" id="SSF47384">
    <property type="entry name" value="Homodimeric domain of signal transducing histidine kinase"/>
    <property type="match status" value="1"/>
</dbReference>
<sequence>MKFKNTLMWRIVGVMLLLLTIIGVVNVMITTSSARKYYQETTQQLHSHVAEHMLIEVQPFINGEVNEEALGKIMHSMMAVNPNLEVYLLSPNGEILSHVVLEKEVRLGNVDLAPIEDFLTSDRSSLILGEDPRNPGEGTIFSVAEVMNGDELEGYVYMVLASEQYSSLTEALLSSYFIRNGVITFTFILLIALVIGGVLIFLLTKNLRVIIQTIRQFQEGDMHARIPVKKNDELALVGRTFNQMADTLLHNMDELKQVDALRRELIANVSHDIRSPMAVIHGYLETLHIKNDDLSAEDREKYLSIALRSSERLQKLVNDLFELSKLESNQVEMKRSAVKIDESLTSTTDEFSIIAKEKNIDLSYVLPENLPKVNADLDMIQRVIQNLLENAIKFTPESGHIDVKAASVSGGVEVTIHNTGSEIPQEDIPNLFDRYYKKDQTGTNKGAGLGLAIVKKILDVHEARIAVESDATGTSFAFTLPLAS</sequence>
<name>A0A6N6RF88_9FLAO</name>
<evidence type="ECO:0000256" key="2">
    <source>
        <dbReference type="ARBA" id="ARBA00004370"/>
    </source>
</evidence>
<dbReference type="EMBL" id="WBVO01000016">
    <property type="protein sequence ID" value="KAB2805351.1"/>
    <property type="molecule type" value="Genomic_DNA"/>
</dbReference>
<evidence type="ECO:0000256" key="5">
    <source>
        <dbReference type="ARBA" id="ARBA00022679"/>
    </source>
</evidence>
<dbReference type="SMART" id="SM00388">
    <property type="entry name" value="HisKA"/>
    <property type="match status" value="1"/>
</dbReference>
<dbReference type="GO" id="GO:0004721">
    <property type="term" value="F:phosphoprotein phosphatase activity"/>
    <property type="evidence" value="ECO:0007669"/>
    <property type="project" value="TreeGrafter"/>
</dbReference>
<evidence type="ECO:0000259" key="10">
    <source>
        <dbReference type="PROSITE" id="PS50109"/>
    </source>
</evidence>
<dbReference type="InterPro" id="IPR003594">
    <property type="entry name" value="HATPase_dom"/>
</dbReference>
<dbReference type="Gene3D" id="6.10.340.10">
    <property type="match status" value="1"/>
</dbReference>
<comment type="subcellular location">
    <subcellularLocation>
        <location evidence="2">Membrane</location>
    </subcellularLocation>
</comment>
<evidence type="ECO:0000313" key="13">
    <source>
        <dbReference type="Proteomes" id="UP000468650"/>
    </source>
</evidence>
<dbReference type="InterPro" id="IPR003661">
    <property type="entry name" value="HisK_dim/P_dom"/>
</dbReference>
<keyword evidence="9" id="KW-1133">Transmembrane helix</keyword>
<dbReference type="InterPro" id="IPR003660">
    <property type="entry name" value="HAMP_dom"/>
</dbReference>
<gene>
    <name evidence="12" type="ORF">F8C67_13965</name>
</gene>
<dbReference type="EC" id="2.7.13.3" evidence="3"/>
<dbReference type="InterPro" id="IPR036890">
    <property type="entry name" value="HATPase_C_sf"/>
</dbReference>
<dbReference type="Gene3D" id="1.10.287.130">
    <property type="match status" value="1"/>
</dbReference>
<evidence type="ECO:0000259" key="11">
    <source>
        <dbReference type="PROSITE" id="PS50885"/>
    </source>
</evidence>
<feature type="transmembrane region" description="Helical" evidence="9">
    <location>
        <begin position="182"/>
        <end position="203"/>
    </location>
</feature>
<keyword evidence="7" id="KW-0902">Two-component regulatory system</keyword>
<dbReference type="PRINTS" id="PR00344">
    <property type="entry name" value="BCTRLSENSOR"/>
</dbReference>
<feature type="domain" description="Histidine kinase" evidence="10">
    <location>
        <begin position="268"/>
        <end position="484"/>
    </location>
</feature>
<comment type="caution">
    <text evidence="12">The sequence shown here is derived from an EMBL/GenBank/DDBJ whole genome shotgun (WGS) entry which is preliminary data.</text>
</comment>
<dbReference type="OrthoDB" id="1522504at2"/>
<dbReference type="FunFam" id="1.10.287.130:FF:000001">
    <property type="entry name" value="Two-component sensor histidine kinase"/>
    <property type="match status" value="1"/>
</dbReference>
<evidence type="ECO:0000256" key="3">
    <source>
        <dbReference type="ARBA" id="ARBA00012438"/>
    </source>
</evidence>
<keyword evidence="4" id="KW-0597">Phosphoprotein</keyword>
<keyword evidence="9" id="KW-0812">Transmembrane</keyword>
<dbReference type="Pfam" id="PF02518">
    <property type="entry name" value="HATPase_c"/>
    <property type="match status" value="1"/>
</dbReference>
<dbReference type="AlphaFoldDB" id="A0A6N6RF88"/>
<dbReference type="Pfam" id="PF00672">
    <property type="entry name" value="HAMP"/>
    <property type="match status" value="1"/>
</dbReference>
<keyword evidence="13" id="KW-1185">Reference proteome</keyword>
<accession>A0A6N6RF88</accession>
<evidence type="ECO:0000256" key="6">
    <source>
        <dbReference type="ARBA" id="ARBA00022777"/>
    </source>
</evidence>
<dbReference type="Pfam" id="PF00512">
    <property type="entry name" value="HisKA"/>
    <property type="match status" value="1"/>
</dbReference>
<dbReference type="Gene3D" id="3.30.565.10">
    <property type="entry name" value="Histidine kinase-like ATPase, C-terminal domain"/>
    <property type="match status" value="1"/>
</dbReference>
<keyword evidence="8 9" id="KW-0472">Membrane</keyword>
<dbReference type="PROSITE" id="PS50885">
    <property type="entry name" value="HAMP"/>
    <property type="match status" value="1"/>
</dbReference>
<dbReference type="GO" id="GO:0005886">
    <property type="term" value="C:plasma membrane"/>
    <property type="evidence" value="ECO:0007669"/>
    <property type="project" value="TreeGrafter"/>
</dbReference>
<dbReference type="SMART" id="SM00304">
    <property type="entry name" value="HAMP"/>
    <property type="match status" value="1"/>
</dbReference>
<dbReference type="FunFam" id="3.30.565.10:FF:000006">
    <property type="entry name" value="Sensor histidine kinase WalK"/>
    <property type="match status" value="1"/>
</dbReference>
<dbReference type="PROSITE" id="PS50109">
    <property type="entry name" value="HIS_KIN"/>
    <property type="match status" value="1"/>
</dbReference>
<dbReference type="InterPro" id="IPR050351">
    <property type="entry name" value="BphY/WalK/GraS-like"/>
</dbReference>
<dbReference type="InterPro" id="IPR004358">
    <property type="entry name" value="Sig_transdc_His_kin-like_C"/>
</dbReference>
<dbReference type="CDD" id="cd00082">
    <property type="entry name" value="HisKA"/>
    <property type="match status" value="1"/>
</dbReference>
<protein>
    <recommendedName>
        <fullName evidence="3">histidine kinase</fullName>
        <ecNumber evidence="3">2.7.13.3</ecNumber>
    </recommendedName>
</protein>
<dbReference type="GO" id="GO:0016036">
    <property type="term" value="P:cellular response to phosphate starvation"/>
    <property type="evidence" value="ECO:0007669"/>
    <property type="project" value="TreeGrafter"/>
</dbReference>
<evidence type="ECO:0000313" key="12">
    <source>
        <dbReference type="EMBL" id="KAB2805351.1"/>
    </source>
</evidence>
<evidence type="ECO:0000256" key="8">
    <source>
        <dbReference type="ARBA" id="ARBA00023136"/>
    </source>
</evidence>
<evidence type="ECO:0000256" key="7">
    <source>
        <dbReference type="ARBA" id="ARBA00023012"/>
    </source>
</evidence>
<dbReference type="CDD" id="cd06225">
    <property type="entry name" value="HAMP"/>
    <property type="match status" value="1"/>
</dbReference>
<keyword evidence="6" id="KW-0418">Kinase</keyword>
<comment type="catalytic activity">
    <reaction evidence="1">
        <text>ATP + protein L-histidine = ADP + protein N-phospho-L-histidine.</text>
        <dbReference type="EC" id="2.7.13.3"/>
    </reaction>
</comment>
<dbReference type="InterPro" id="IPR005467">
    <property type="entry name" value="His_kinase_dom"/>
</dbReference>
<organism evidence="12 13">
    <name type="scientific">Phaeocystidibacter luteus</name>
    <dbReference type="NCBI Taxonomy" id="911197"/>
    <lineage>
        <taxon>Bacteria</taxon>
        <taxon>Pseudomonadati</taxon>
        <taxon>Bacteroidota</taxon>
        <taxon>Flavobacteriia</taxon>
        <taxon>Flavobacteriales</taxon>
        <taxon>Phaeocystidibacteraceae</taxon>
        <taxon>Phaeocystidibacter</taxon>
    </lineage>
</organism>
<keyword evidence="5" id="KW-0808">Transferase</keyword>
<dbReference type="GO" id="GO:0000155">
    <property type="term" value="F:phosphorelay sensor kinase activity"/>
    <property type="evidence" value="ECO:0007669"/>
    <property type="project" value="InterPro"/>
</dbReference>
<dbReference type="Proteomes" id="UP000468650">
    <property type="component" value="Unassembled WGS sequence"/>
</dbReference>
<dbReference type="InterPro" id="IPR036097">
    <property type="entry name" value="HisK_dim/P_sf"/>
</dbReference>
<evidence type="ECO:0000256" key="1">
    <source>
        <dbReference type="ARBA" id="ARBA00000085"/>
    </source>
</evidence>
<dbReference type="SMART" id="SM00387">
    <property type="entry name" value="HATPase_c"/>
    <property type="match status" value="1"/>
</dbReference>
<feature type="domain" description="HAMP" evidence="11">
    <location>
        <begin position="201"/>
        <end position="253"/>
    </location>
</feature>
<dbReference type="RefSeq" id="WP_151668488.1">
    <property type="nucleotide sequence ID" value="NZ_WBVO01000016.1"/>
</dbReference>
<proteinExistence type="predicted"/>
<reference evidence="12 13" key="1">
    <citation type="submission" date="2019-09" db="EMBL/GenBank/DDBJ databases">
        <title>Genomes of family Cryomorphaceae.</title>
        <authorList>
            <person name="Bowman J.P."/>
        </authorList>
    </citation>
    <scope>NUCLEOTIDE SEQUENCE [LARGE SCALE GENOMIC DNA]</scope>
    <source>
        <strain evidence="12 13">LMG 25704</strain>
    </source>
</reference>